<dbReference type="PANTHER" id="PTHR34693">
    <property type="entry name" value="PROTEIN PAR32"/>
    <property type="match status" value="1"/>
</dbReference>
<gene>
    <name evidence="2" type="ORF">WOLCODRAFT_159192</name>
</gene>
<accession>A0A2H3JBH5</accession>
<dbReference type="Pfam" id="PF12223">
    <property type="entry name" value="DUF3602"/>
    <property type="match status" value="1"/>
</dbReference>
<evidence type="ECO:0000313" key="3">
    <source>
        <dbReference type="Proteomes" id="UP000218811"/>
    </source>
</evidence>
<feature type="compositionally biased region" description="Low complexity" evidence="1">
    <location>
        <begin position="245"/>
        <end position="268"/>
    </location>
</feature>
<feature type="compositionally biased region" description="Basic residues" evidence="1">
    <location>
        <begin position="515"/>
        <end position="524"/>
    </location>
</feature>
<feature type="region of interest" description="Disordered" evidence="1">
    <location>
        <begin position="1"/>
        <end position="20"/>
    </location>
</feature>
<dbReference type="AlphaFoldDB" id="A0A2H3JBH5"/>
<feature type="region of interest" description="Disordered" evidence="1">
    <location>
        <begin position="148"/>
        <end position="194"/>
    </location>
</feature>
<evidence type="ECO:0000313" key="2">
    <source>
        <dbReference type="EMBL" id="PCH39600.1"/>
    </source>
</evidence>
<feature type="compositionally biased region" description="Low complexity" evidence="1">
    <location>
        <begin position="564"/>
        <end position="580"/>
    </location>
</feature>
<feature type="compositionally biased region" description="Polar residues" evidence="1">
    <location>
        <begin position="1"/>
        <end position="10"/>
    </location>
</feature>
<dbReference type="InterPro" id="IPR022024">
    <property type="entry name" value="DUF3602"/>
</dbReference>
<feature type="compositionally biased region" description="Basic and acidic residues" evidence="1">
    <location>
        <begin position="360"/>
        <end position="384"/>
    </location>
</feature>
<feature type="region of interest" description="Disordered" evidence="1">
    <location>
        <begin position="245"/>
        <end position="682"/>
    </location>
</feature>
<feature type="compositionally biased region" description="Low complexity" evidence="1">
    <location>
        <begin position="456"/>
        <end position="468"/>
    </location>
</feature>
<keyword evidence="3" id="KW-1185">Reference proteome</keyword>
<dbReference type="EMBL" id="KB468020">
    <property type="protein sequence ID" value="PCH39600.1"/>
    <property type="molecule type" value="Genomic_DNA"/>
</dbReference>
<evidence type="ECO:0000256" key="1">
    <source>
        <dbReference type="SAM" id="MobiDB-lite"/>
    </source>
</evidence>
<feature type="compositionally biased region" description="Low complexity" evidence="1">
    <location>
        <begin position="646"/>
        <end position="672"/>
    </location>
</feature>
<feature type="compositionally biased region" description="Basic and acidic residues" evidence="1">
    <location>
        <begin position="476"/>
        <end position="486"/>
    </location>
</feature>
<name>A0A2H3JBH5_WOLCO</name>
<protein>
    <submittedName>
        <fullName evidence="2">Uncharacterized protein</fullName>
    </submittedName>
</protein>
<feature type="compositionally biased region" description="Basic and acidic residues" evidence="1">
    <location>
        <begin position="312"/>
        <end position="325"/>
    </location>
</feature>
<organism evidence="2 3">
    <name type="scientific">Wolfiporia cocos (strain MD-104)</name>
    <name type="common">Brown rot fungus</name>
    <dbReference type="NCBI Taxonomy" id="742152"/>
    <lineage>
        <taxon>Eukaryota</taxon>
        <taxon>Fungi</taxon>
        <taxon>Dikarya</taxon>
        <taxon>Basidiomycota</taxon>
        <taxon>Agaricomycotina</taxon>
        <taxon>Agaricomycetes</taxon>
        <taxon>Polyporales</taxon>
        <taxon>Phaeolaceae</taxon>
        <taxon>Wolfiporia</taxon>
    </lineage>
</organism>
<feature type="compositionally biased region" description="Low complexity" evidence="1">
    <location>
        <begin position="413"/>
        <end position="426"/>
    </location>
</feature>
<dbReference type="InterPro" id="IPR053203">
    <property type="entry name" value="Cisplatin_resist-associated"/>
</dbReference>
<dbReference type="Proteomes" id="UP000218811">
    <property type="component" value="Unassembled WGS sequence"/>
</dbReference>
<feature type="compositionally biased region" description="Acidic residues" evidence="1">
    <location>
        <begin position="531"/>
        <end position="548"/>
    </location>
</feature>
<feature type="compositionally biased region" description="Low complexity" evidence="1">
    <location>
        <begin position="154"/>
        <end position="173"/>
    </location>
</feature>
<feature type="compositionally biased region" description="Basic residues" evidence="1">
    <location>
        <begin position="402"/>
        <end position="412"/>
    </location>
</feature>
<feature type="compositionally biased region" description="Polar residues" evidence="1">
    <location>
        <begin position="290"/>
        <end position="299"/>
    </location>
</feature>
<proteinExistence type="predicted"/>
<dbReference type="PANTHER" id="PTHR34693:SF1">
    <property type="entry name" value="PROTEIN PAR32"/>
    <property type="match status" value="1"/>
</dbReference>
<dbReference type="STRING" id="742152.A0A2H3JBH5"/>
<feature type="compositionally biased region" description="Low complexity" evidence="1">
    <location>
        <begin position="336"/>
        <end position="347"/>
    </location>
</feature>
<feature type="region of interest" description="Disordered" evidence="1">
    <location>
        <begin position="760"/>
        <end position="780"/>
    </location>
</feature>
<feature type="compositionally biased region" description="Pro residues" evidence="1">
    <location>
        <begin position="581"/>
        <end position="590"/>
    </location>
</feature>
<feature type="compositionally biased region" description="Acidic residues" evidence="1">
    <location>
        <begin position="763"/>
        <end position="776"/>
    </location>
</feature>
<reference evidence="2 3" key="1">
    <citation type="journal article" date="2012" name="Science">
        <title>The Paleozoic origin of enzymatic lignin decomposition reconstructed from 31 fungal genomes.</title>
        <authorList>
            <person name="Floudas D."/>
            <person name="Binder M."/>
            <person name="Riley R."/>
            <person name="Barry K."/>
            <person name="Blanchette R.A."/>
            <person name="Henrissat B."/>
            <person name="Martinez A.T."/>
            <person name="Otillar R."/>
            <person name="Spatafora J.W."/>
            <person name="Yadav J.S."/>
            <person name="Aerts A."/>
            <person name="Benoit I."/>
            <person name="Boyd A."/>
            <person name="Carlson A."/>
            <person name="Copeland A."/>
            <person name="Coutinho P.M."/>
            <person name="de Vries R.P."/>
            <person name="Ferreira P."/>
            <person name="Findley K."/>
            <person name="Foster B."/>
            <person name="Gaskell J."/>
            <person name="Glotzer D."/>
            <person name="Gorecki P."/>
            <person name="Heitman J."/>
            <person name="Hesse C."/>
            <person name="Hori C."/>
            <person name="Igarashi K."/>
            <person name="Jurgens J.A."/>
            <person name="Kallen N."/>
            <person name="Kersten P."/>
            <person name="Kohler A."/>
            <person name="Kuees U."/>
            <person name="Kumar T.K.A."/>
            <person name="Kuo A."/>
            <person name="LaButti K."/>
            <person name="Larrondo L.F."/>
            <person name="Lindquist E."/>
            <person name="Ling A."/>
            <person name="Lombard V."/>
            <person name="Lucas S."/>
            <person name="Lundell T."/>
            <person name="Martin R."/>
            <person name="McLaughlin D.J."/>
            <person name="Morgenstern I."/>
            <person name="Morin E."/>
            <person name="Murat C."/>
            <person name="Nagy L.G."/>
            <person name="Nolan M."/>
            <person name="Ohm R.A."/>
            <person name="Patyshakuliyeva A."/>
            <person name="Rokas A."/>
            <person name="Ruiz-Duenas F.J."/>
            <person name="Sabat G."/>
            <person name="Salamov A."/>
            <person name="Samejima M."/>
            <person name="Schmutz J."/>
            <person name="Slot J.C."/>
            <person name="St John F."/>
            <person name="Stenlid J."/>
            <person name="Sun H."/>
            <person name="Sun S."/>
            <person name="Syed K."/>
            <person name="Tsang A."/>
            <person name="Wiebenga A."/>
            <person name="Young D."/>
            <person name="Pisabarro A."/>
            <person name="Eastwood D.C."/>
            <person name="Martin F."/>
            <person name="Cullen D."/>
            <person name="Grigoriev I.V."/>
            <person name="Hibbett D.S."/>
        </authorList>
    </citation>
    <scope>NUCLEOTIDE SEQUENCE [LARGE SCALE GENOMIC DNA]</scope>
    <source>
        <strain evidence="2 3">MD-104</strain>
    </source>
</reference>
<sequence length="847" mass="89509">MEDATANTMPSADRATERWPALSPSCAIHSATTREQLVPKREQSQAMEETRNLKCRVRRNDIRTWGEREERCLADYLGRMLCPRRCQRRKPALYVHFWVIRRPRPHPGVDAPISAECVSATEHCSVRSRAEAYGNPPPLHADLQTRMTAATRHPSSPTSSAVSLASASTTTLVEDAEPNGPTGLDEQQAGDASPDSPVLVLFQASVLALPGTVRPLLSPSSPFLLSVSRSPLLLMLTTTTTTNADSAATADADGQSTHSSTRSSTRSVSRSRDFQSSGRGGIGNIRRASQDTAQASGASGDQGPPEDVSVARGREPPPAESDRTRSTGRGGVGNIRSSSVARSVSRVVRTDAHPQTASLLRDRAREEAEYERIVLRAREEEMRATKHSSGRGGVGNISRSKSTSKAKTKSKGSRAAARLRSLSRGPAPEHAQSHPIGRGGAGNVVQDAAAEDEQMSRSPSHSPADPASPITPTDPHAPHAHAEHTGRGGAGNFVRARSRSTPKEHAHPVGGLGKIWRRVARSHSRAPASPADDDDNDDDDDGEDTEEEPSPRVRDAGGSVETPVARVGGAEAAWRAGRAPPRSPAPPSAAPVPHAAGPSRAPGSQSLRSLGFKTDMDGPYSGHSLHASLSSPNLHLAAPPSPRLYAPSITSTTATSTPAPSIRSASLTTISPPASPPPSVYSFASRTTAPHLRSLPSVPSLYSALSSGYGSTASLASVATPTADLHAHARAARRGSWASFDSAASGGTATDDAAWRAMRTPGEDEDAELPYDDDEDGGKGRRVRVAAYPPEEDSLGAELAALQLAGGWKVRSRASTCTLPTLHEDREYVSFADVDVDLNDLVSLYDE</sequence>
<dbReference type="OrthoDB" id="2537432at2759"/>